<feature type="coiled-coil region" evidence="1">
    <location>
        <begin position="89"/>
        <end position="125"/>
    </location>
</feature>
<sequence length="212" mass="22889">MTPVAERKTAKRAAGGAAKAEKPVVLSGTVPEWSSTTVIAQLLGKTVRRIQQLTQEGVLETETPPGGGARKYKTCETVQRYIAHIEQKAQETGEKSRTAELALKKLEAEVKLKESQGQLASMKADIAEGRYIETAAATEQLAEFMDTFKNFAMNIPGRVAGTVGNYTDAATARAIERATRKELEDMLSLFVAAAIVEPAEVGNGEKVPRKKV</sequence>
<name>A0AAU8B660_9CAUD</name>
<protein>
    <recommendedName>
        <fullName evidence="4">Terminase small subunit</fullName>
    </recommendedName>
</protein>
<evidence type="ECO:0000256" key="2">
    <source>
        <dbReference type="SAM" id="MobiDB-lite"/>
    </source>
</evidence>
<evidence type="ECO:0008006" key="4">
    <source>
        <dbReference type="Google" id="ProtNLM"/>
    </source>
</evidence>
<organism evidence="3">
    <name type="scientific">Dulem virus 34</name>
    <dbReference type="NCBI Taxonomy" id="3145752"/>
    <lineage>
        <taxon>Viruses</taxon>
        <taxon>Duplodnaviria</taxon>
        <taxon>Heunggongvirae</taxon>
        <taxon>Uroviricota</taxon>
        <taxon>Caudoviricetes</taxon>
    </lineage>
</organism>
<evidence type="ECO:0000313" key="3">
    <source>
        <dbReference type="EMBL" id="XCD07408.1"/>
    </source>
</evidence>
<accession>A0AAU8B660</accession>
<evidence type="ECO:0000256" key="1">
    <source>
        <dbReference type="SAM" id="Coils"/>
    </source>
</evidence>
<feature type="region of interest" description="Disordered" evidence="2">
    <location>
        <begin position="1"/>
        <end position="22"/>
    </location>
</feature>
<keyword evidence="1" id="KW-0175">Coiled coil</keyword>
<proteinExistence type="predicted"/>
<reference evidence="3" key="1">
    <citation type="submission" date="2024-03" db="EMBL/GenBank/DDBJ databases">
        <title>Diverse circular DNA viruses in blood, oral, and fecal samples of captive lemurs.</title>
        <authorList>
            <person name="Paietta E.N."/>
            <person name="Kraberger S."/>
            <person name="Lund M.C."/>
            <person name="Custer J.M."/>
            <person name="Vargas K.M."/>
            <person name="Ehmke E.E."/>
            <person name="Yoder A.D."/>
            <person name="Varsani A."/>
        </authorList>
    </citation>
    <scope>NUCLEOTIDE SEQUENCE</scope>
    <source>
        <strain evidence="3">Duke_28FF_219</strain>
    </source>
</reference>
<dbReference type="EMBL" id="PP511788">
    <property type="protein sequence ID" value="XCD07408.1"/>
    <property type="molecule type" value="Genomic_DNA"/>
</dbReference>